<protein>
    <submittedName>
        <fullName evidence="1">Uncharacterized protein</fullName>
    </submittedName>
</protein>
<evidence type="ECO:0000313" key="1">
    <source>
        <dbReference type="EMBL" id="MDW8646532.1"/>
    </source>
</evidence>
<comment type="caution">
    <text evidence="1">The sequence shown here is derived from an EMBL/GenBank/DDBJ whole genome shotgun (WGS) entry which is preliminary data.</text>
</comment>
<gene>
    <name evidence="1" type="ORF">Q7V66_10385</name>
</gene>
<dbReference type="Proteomes" id="UP001276229">
    <property type="component" value="Unassembled WGS sequence"/>
</dbReference>
<proteinExistence type="predicted"/>
<feature type="non-terminal residue" evidence="1">
    <location>
        <position position="1"/>
    </location>
</feature>
<organism evidence="1 2">
    <name type="scientific">Streptococcus suis</name>
    <dbReference type="NCBI Taxonomy" id="1307"/>
    <lineage>
        <taxon>Bacteria</taxon>
        <taxon>Bacillati</taxon>
        <taxon>Bacillota</taxon>
        <taxon>Bacilli</taxon>
        <taxon>Lactobacillales</taxon>
        <taxon>Streptococcaceae</taxon>
        <taxon>Streptococcus</taxon>
    </lineage>
</organism>
<evidence type="ECO:0000313" key="2">
    <source>
        <dbReference type="Proteomes" id="UP001276229"/>
    </source>
</evidence>
<reference evidence="1" key="1">
    <citation type="submission" date="2023-07" db="EMBL/GenBank/DDBJ databases">
        <title>Characterization of virulence traits, antimicrobial resistance genes carried by mobile genetic elements and competence in Streptococcus suis strains isolated in France.</title>
        <authorList>
            <person name="Dechene-Tempier M."/>
            <person name="Marois-Crehan C."/>
            <person name="De Boisseson C."/>
            <person name="Lucas P."/>
            <person name="Bougeard S."/>
            <person name="Libante V."/>
            <person name="Payot S."/>
        </authorList>
    </citation>
    <scope>NUCLEOTIDE SEQUENCE</scope>
    <source>
        <strain evidence="1">1551</strain>
    </source>
</reference>
<accession>A0AAJ2UIW5</accession>
<sequence length="63" mass="6889">TSSIPILEISVWASPDSLTSGTLVTNELVALDLTMCVLFLVSNFHQKISYIIPYNHGVVILVD</sequence>
<dbReference type="EMBL" id="JAUTFL010000030">
    <property type="protein sequence ID" value="MDW8646532.1"/>
    <property type="molecule type" value="Genomic_DNA"/>
</dbReference>
<dbReference type="AlphaFoldDB" id="A0AAJ2UIW5"/>
<name>A0AAJ2UIW5_STRSU</name>